<accession>A0AAP0FH35</accession>
<dbReference type="AlphaFoldDB" id="A0AAP0FH35"/>
<dbReference type="Proteomes" id="UP001419268">
    <property type="component" value="Unassembled WGS sequence"/>
</dbReference>
<organism evidence="2 3">
    <name type="scientific">Stephania cephalantha</name>
    <dbReference type="NCBI Taxonomy" id="152367"/>
    <lineage>
        <taxon>Eukaryota</taxon>
        <taxon>Viridiplantae</taxon>
        <taxon>Streptophyta</taxon>
        <taxon>Embryophyta</taxon>
        <taxon>Tracheophyta</taxon>
        <taxon>Spermatophyta</taxon>
        <taxon>Magnoliopsida</taxon>
        <taxon>Ranunculales</taxon>
        <taxon>Menispermaceae</taxon>
        <taxon>Menispermoideae</taxon>
        <taxon>Cissampelideae</taxon>
        <taxon>Stephania</taxon>
    </lineage>
</organism>
<evidence type="ECO:0000313" key="2">
    <source>
        <dbReference type="EMBL" id="KAK9105474.1"/>
    </source>
</evidence>
<evidence type="ECO:0000313" key="3">
    <source>
        <dbReference type="Proteomes" id="UP001419268"/>
    </source>
</evidence>
<dbReference type="EMBL" id="JBBNAG010000009">
    <property type="protein sequence ID" value="KAK9105474.1"/>
    <property type="molecule type" value="Genomic_DNA"/>
</dbReference>
<reference evidence="2 3" key="1">
    <citation type="submission" date="2024-01" db="EMBL/GenBank/DDBJ databases">
        <title>Genome assemblies of Stephania.</title>
        <authorList>
            <person name="Yang L."/>
        </authorList>
    </citation>
    <scope>NUCLEOTIDE SEQUENCE [LARGE SCALE GENOMIC DNA]</scope>
    <source>
        <strain evidence="2">JXDWG</strain>
        <tissue evidence="2">Leaf</tissue>
    </source>
</reference>
<gene>
    <name evidence="2" type="ORF">Scep_022318</name>
</gene>
<comment type="caution">
    <text evidence="2">The sequence shown here is derived from an EMBL/GenBank/DDBJ whole genome shotgun (WGS) entry which is preliminary data.</text>
</comment>
<sequence>MVLTNRLLSSSSLQTHFVTPTRQDPRSCTVAEEPPPPPSSSSSPPSPLSPSSATASRRAQGRLPDRPRGAPPPSPLFVAAASPFSRSAAAASSFSRSAAPCDAGIRQAEAPCAAVTGRLCVHQPPLLGPRAATARTLRRCCSDPLRRCSRAVVARRRG</sequence>
<feature type="compositionally biased region" description="Pro residues" evidence="1">
    <location>
        <begin position="33"/>
        <end position="48"/>
    </location>
</feature>
<protein>
    <submittedName>
        <fullName evidence="2">Uncharacterized protein</fullName>
    </submittedName>
</protein>
<keyword evidence="3" id="KW-1185">Reference proteome</keyword>
<feature type="compositionally biased region" description="Polar residues" evidence="1">
    <location>
        <begin position="1"/>
        <end position="22"/>
    </location>
</feature>
<name>A0AAP0FH35_9MAGN</name>
<feature type="region of interest" description="Disordered" evidence="1">
    <location>
        <begin position="1"/>
        <end position="78"/>
    </location>
</feature>
<evidence type="ECO:0000256" key="1">
    <source>
        <dbReference type="SAM" id="MobiDB-lite"/>
    </source>
</evidence>
<proteinExistence type="predicted"/>